<dbReference type="EMBL" id="RWGY01000004">
    <property type="protein sequence ID" value="TVU46375.1"/>
    <property type="molecule type" value="Genomic_DNA"/>
</dbReference>
<reference evidence="2 3" key="1">
    <citation type="journal article" date="2019" name="Sci. Rep.">
        <title>A high-quality genome of Eragrostis curvula grass provides insights into Poaceae evolution and supports new strategies to enhance forage quality.</title>
        <authorList>
            <person name="Carballo J."/>
            <person name="Santos B.A.C.M."/>
            <person name="Zappacosta D."/>
            <person name="Garbus I."/>
            <person name="Selva J.P."/>
            <person name="Gallo C.A."/>
            <person name="Diaz A."/>
            <person name="Albertini E."/>
            <person name="Caccamo M."/>
            <person name="Echenique V."/>
        </authorList>
    </citation>
    <scope>NUCLEOTIDE SEQUENCE [LARGE SCALE GENOMIC DNA]</scope>
    <source>
        <strain evidence="3">cv. Victoria</strain>
        <tissue evidence="2">Leaf</tissue>
    </source>
</reference>
<evidence type="ECO:0000313" key="2">
    <source>
        <dbReference type="EMBL" id="TVU46375.1"/>
    </source>
</evidence>
<dbReference type="Proteomes" id="UP000324897">
    <property type="component" value="Chromosome 5"/>
</dbReference>
<evidence type="ECO:0000313" key="3">
    <source>
        <dbReference type="Proteomes" id="UP000324897"/>
    </source>
</evidence>
<dbReference type="Gramene" id="TVU46375">
    <property type="protein sequence ID" value="TVU46375"/>
    <property type="gene ID" value="EJB05_05907"/>
</dbReference>
<name>A0A5J9WEK5_9POAL</name>
<dbReference type="InterPro" id="IPR046533">
    <property type="entry name" value="DUF6598"/>
</dbReference>
<feature type="domain" description="DUF6598" evidence="1">
    <location>
        <begin position="103"/>
        <end position="202"/>
    </location>
</feature>
<dbReference type="AlphaFoldDB" id="A0A5J9WEK5"/>
<gene>
    <name evidence="2" type="ORF">EJB05_05907</name>
</gene>
<dbReference type="Pfam" id="PF20241">
    <property type="entry name" value="DUF6598"/>
    <property type="match status" value="1"/>
</dbReference>
<comment type="caution">
    <text evidence="2">The sequence shown here is derived from an EMBL/GenBank/DDBJ whole genome shotgun (WGS) entry which is preliminary data.</text>
</comment>
<keyword evidence="3" id="KW-1185">Reference proteome</keyword>
<dbReference type="PANTHER" id="PTHR33065">
    <property type="entry name" value="OS07G0486400 PROTEIN"/>
    <property type="match status" value="1"/>
</dbReference>
<feature type="non-terminal residue" evidence="2">
    <location>
        <position position="1"/>
    </location>
</feature>
<dbReference type="PANTHER" id="PTHR33065:SF19">
    <property type="entry name" value="OS11G0130700 PROTEIN"/>
    <property type="match status" value="1"/>
</dbReference>
<evidence type="ECO:0000259" key="1">
    <source>
        <dbReference type="Pfam" id="PF20241"/>
    </source>
</evidence>
<organism evidence="2 3">
    <name type="scientific">Eragrostis curvula</name>
    <name type="common">weeping love grass</name>
    <dbReference type="NCBI Taxonomy" id="38414"/>
    <lineage>
        <taxon>Eukaryota</taxon>
        <taxon>Viridiplantae</taxon>
        <taxon>Streptophyta</taxon>
        <taxon>Embryophyta</taxon>
        <taxon>Tracheophyta</taxon>
        <taxon>Spermatophyta</taxon>
        <taxon>Magnoliopsida</taxon>
        <taxon>Liliopsida</taxon>
        <taxon>Poales</taxon>
        <taxon>Poaceae</taxon>
        <taxon>PACMAD clade</taxon>
        <taxon>Chloridoideae</taxon>
        <taxon>Eragrostideae</taxon>
        <taxon>Eragrostidinae</taxon>
        <taxon>Eragrostis</taxon>
    </lineage>
</organism>
<accession>A0A5J9WEK5</accession>
<proteinExistence type="predicted"/>
<sequence>MFSGQSGSWRAARNPPYLQADLHLLCFASLVASSFLSAASKGDPMKEHTALKSGKNWTRGYASKASTLGGIRSGIMKEEGPGILTARATKEVTESIPTSKALDEDSLIEMTGPKRGIALYWDVLFEFDMRIKNGEREEDDLQLIVGETEFLEMQMPWTPFTVRFNGEYGAVDMCLVNVFNGVEATVELIVSEVQNGFDLSISAVLLDTELRLKFKADQKGSNVAEYCCSFEAKLHGSTSHQIKLELASILVKDSMVHSNNNGNITSPLSYNAIREHN</sequence>
<protein>
    <recommendedName>
        <fullName evidence="1">DUF6598 domain-containing protein</fullName>
    </recommendedName>
</protein>